<evidence type="ECO:0000259" key="1">
    <source>
        <dbReference type="Pfam" id="PF13391"/>
    </source>
</evidence>
<feature type="domain" description="HNH nuclease" evidence="1">
    <location>
        <begin position="209"/>
        <end position="265"/>
    </location>
</feature>
<dbReference type="Proteomes" id="UP000239895">
    <property type="component" value="Unassembled WGS sequence"/>
</dbReference>
<sequence length="329" mass="36296">MAFTQADYFDLTQAQAAQQWQDILARSWPVAGKQVPFVPVETLLCLAAMFVVEHSRFGSSSAHRAPEPVQSLARLVKRPPTSIIAKMNNLDGSRSHGASNDLLVGSVLRTDPRAMADLYRVILAAGRTAGIDSATLPDFLDVESGRDLELLGQDELAGGALESVVEREIHEWLVDDVEERVTERLILASLRVGQHRFATSVLDSWSHECAFCGFAMHDEVRPTLLRASHIKPWRDSKARERLDASNGFAACPVHDAAFDAGLLTVTDDLDVRVSDRLTRTIDANPPARVYFTAPQLRGRVAVPHNGRPPGKSYMEWHRTRVFVNTPASA</sequence>
<comment type="caution">
    <text evidence="2">The sequence shown here is derived from an EMBL/GenBank/DDBJ whole genome shotgun (WGS) entry which is preliminary data.</text>
</comment>
<proteinExistence type="predicted"/>
<dbReference type="GO" id="GO:0004519">
    <property type="term" value="F:endonuclease activity"/>
    <property type="evidence" value="ECO:0007669"/>
    <property type="project" value="UniProtKB-KW"/>
</dbReference>
<dbReference type="InterPro" id="IPR003615">
    <property type="entry name" value="HNH_nuc"/>
</dbReference>
<reference evidence="2 3" key="1">
    <citation type="submission" date="2018-03" db="EMBL/GenBank/DDBJ databases">
        <title>Comparative analysis of microorganisms from saline springs in Andes Mountain Range, Colombia.</title>
        <authorList>
            <person name="Rubin E."/>
        </authorList>
    </citation>
    <scope>NUCLEOTIDE SEQUENCE [LARGE SCALE GENOMIC DNA]</scope>
    <source>
        <strain evidence="2 3">CG 23</strain>
    </source>
</reference>
<evidence type="ECO:0000313" key="3">
    <source>
        <dbReference type="Proteomes" id="UP000239895"/>
    </source>
</evidence>
<dbReference type="EMBL" id="PVTX01000002">
    <property type="protein sequence ID" value="PRZ08592.1"/>
    <property type="molecule type" value="Genomic_DNA"/>
</dbReference>
<evidence type="ECO:0000313" key="2">
    <source>
        <dbReference type="EMBL" id="PRZ08592.1"/>
    </source>
</evidence>
<keyword evidence="2" id="KW-0540">Nuclease</keyword>
<accession>A0ABX5EGH2</accession>
<keyword evidence="2" id="KW-0378">Hydrolase</keyword>
<organism evidence="2 3">
    <name type="scientific">Isoptericola halotolerans</name>
    <dbReference type="NCBI Taxonomy" id="300560"/>
    <lineage>
        <taxon>Bacteria</taxon>
        <taxon>Bacillati</taxon>
        <taxon>Actinomycetota</taxon>
        <taxon>Actinomycetes</taxon>
        <taxon>Micrococcales</taxon>
        <taxon>Promicromonosporaceae</taxon>
        <taxon>Isoptericola</taxon>
    </lineage>
</organism>
<name>A0ABX5EGH2_9MICO</name>
<protein>
    <submittedName>
        <fullName evidence="2">Restriction endonuclease</fullName>
    </submittedName>
</protein>
<dbReference type="Pfam" id="PF13391">
    <property type="entry name" value="HNH_2"/>
    <property type="match status" value="1"/>
</dbReference>
<gene>
    <name evidence="2" type="ORF">BCL65_102134</name>
</gene>
<keyword evidence="3" id="KW-1185">Reference proteome</keyword>
<keyword evidence="2" id="KW-0255">Endonuclease</keyword>
<dbReference type="RefSeq" id="WP_165799914.1">
    <property type="nucleotide sequence ID" value="NZ_PVTX01000002.1"/>
</dbReference>